<dbReference type="Proteomes" id="UP000001822">
    <property type="component" value="Chromosome"/>
</dbReference>
<evidence type="ECO:0008006" key="3">
    <source>
        <dbReference type="Google" id="ProtNLM"/>
    </source>
</evidence>
<keyword evidence="2" id="KW-1185">Reference proteome</keyword>
<dbReference type="SUPFAM" id="SSF117070">
    <property type="entry name" value="LEA14-like"/>
    <property type="match status" value="1"/>
</dbReference>
<dbReference type="KEGG" id="chu:CHU_1484"/>
<sequence length="151" mass="16417">MLGTAGLAGAAYLFNLSRLSAELEVENKAAIHKVTLSGLTIRIDVTLKNPTGGSINVKYPFVKLLYSDTTLGSSEVKDQNFDLAKFAKQILDPIYINLSFMSLASSVPALLKEYRSTGKFDLIIKIVSTLNDTIPFSKTQNISIGSQKQVT</sequence>
<evidence type="ECO:0000313" key="1">
    <source>
        <dbReference type="EMBL" id="ABG58755.1"/>
    </source>
</evidence>
<accession>A0A6N4SQW1</accession>
<proteinExistence type="predicted"/>
<dbReference type="Gene3D" id="2.60.40.1820">
    <property type="match status" value="1"/>
</dbReference>
<evidence type="ECO:0000313" key="2">
    <source>
        <dbReference type="Proteomes" id="UP000001822"/>
    </source>
</evidence>
<organism evidence="1 2">
    <name type="scientific">Cytophaga hutchinsonii (strain ATCC 33406 / DSM 1761 / CIP 103989 / NBRC 15051 / NCIMB 9469 / D465)</name>
    <dbReference type="NCBI Taxonomy" id="269798"/>
    <lineage>
        <taxon>Bacteria</taxon>
        <taxon>Pseudomonadati</taxon>
        <taxon>Bacteroidota</taxon>
        <taxon>Cytophagia</taxon>
        <taxon>Cytophagales</taxon>
        <taxon>Cytophagaceae</taxon>
        <taxon>Cytophaga</taxon>
    </lineage>
</organism>
<protein>
    <recommendedName>
        <fullName evidence="3">Late embryogenesis abundant protein LEA-2 subgroup domain-containing protein</fullName>
    </recommendedName>
</protein>
<reference evidence="1 2" key="1">
    <citation type="journal article" date="2007" name="Appl. Environ. Microbiol.">
        <title>Genome sequence of the cellulolytic gliding bacterium Cytophaga hutchinsonii.</title>
        <authorList>
            <person name="Xie G."/>
            <person name="Bruce D.C."/>
            <person name="Challacombe J.F."/>
            <person name="Chertkov O."/>
            <person name="Detter J.C."/>
            <person name="Gilna P."/>
            <person name="Han C.S."/>
            <person name="Lucas S."/>
            <person name="Misra M."/>
            <person name="Myers G.L."/>
            <person name="Richardson P."/>
            <person name="Tapia R."/>
            <person name="Thayer N."/>
            <person name="Thompson L.S."/>
            <person name="Brettin T.S."/>
            <person name="Henrissat B."/>
            <person name="Wilson D.B."/>
            <person name="McBride M.J."/>
        </authorList>
    </citation>
    <scope>NUCLEOTIDE SEQUENCE [LARGE SCALE GENOMIC DNA]</scope>
    <source>
        <strain evidence="2">ATCC 33406 / DSM 1761 / CIP 103989 / NBRC 15051 / NCIMB 9469 / D465</strain>
    </source>
</reference>
<dbReference type="EMBL" id="CP000383">
    <property type="protein sequence ID" value="ABG58755.1"/>
    <property type="molecule type" value="Genomic_DNA"/>
</dbReference>
<name>A0A6N4SQW1_CYTH3</name>
<gene>
    <name evidence="1" type="ordered locus">CHU_1484</name>
</gene>
<dbReference type="AlphaFoldDB" id="A0A6N4SQW1"/>